<dbReference type="PANTHER" id="PTHR23389">
    <property type="entry name" value="CHROMOSOME TRANSMISSION FIDELITY FACTOR 18"/>
    <property type="match status" value="1"/>
</dbReference>
<sequence length="769" mass="89106">MSSKQRSIKDHFKALKPNELAEREPNIYPLFRSKTTEKKPTKKPKLSRPKATKILPPQNAASAAKAKPTATKTRAKSITRHVDLISVTAATESIQMGVRSRQPAPSLKDIITQDTHQFYLNQRKKREQAVNQSQQQQQQQLIEPIVCPQRLDMKEIEYQMNAYHTASWKEDPCCKMLYDRIPLIRRNSSKKTMWRDKYRPETVDGLLGYVPDYEYLRDWLNQIKIKSPTVPETSTAAAKNKKKAKQAEQDKEAIYNLMLFVGDHGAGKTASVYTAAKETGYSIFEINSSSRRTGRDVTDNVGEMTESHLVRFGNNTSKRKAQGETIILRDTVRTKKPKTIDIAEHFKKMLSMQNGTSESHPPVEPVKPEAPTQSNPLPPQNTLETFFKKAKTKQDLVLEELANQPKQSLLLFEEVDILFEEDKGFWTAIIDLCQKSKRPIIMTCNDESKIPFDFFNIQCTVCFEKATTEQEQASFVQYMQLVCYAESYSIPKREITYLCELLEYDTRQVIDMLQFWLNETPTTGHFVYQHLFAHVMGLANCLMSQDRMQWMDHLKGCQSRVIEICTRYYDECVAAAENDENQEQQQEVMRIEDLYQVMENAAFADAWVGLKNKHRHQLYDIDQYNAHQDSYHGNDTRVIYKDATDLDHWELGEIIDNSITVMNLATINKNNSWRNHLSAWSSHWEYLCNTRKHYSDDCLITCKHILSQQKEQRLDVILSEYMPAIRSLSQYDQGVAGKGRMVRTRKRLRYLQLTDESRDALNWQHTLAG</sequence>
<proteinExistence type="predicted"/>
<dbReference type="OrthoDB" id="9996895at2759"/>
<dbReference type="InterPro" id="IPR027417">
    <property type="entry name" value="P-loop_NTPase"/>
</dbReference>
<feature type="coiled-coil region" evidence="1">
    <location>
        <begin position="574"/>
        <end position="601"/>
    </location>
</feature>
<name>A0A0C9LX73_9FUNG</name>
<keyword evidence="1" id="KW-0175">Coiled coil</keyword>
<evidence type="ECO:0000256" key="1">
    <source>
        <dbReference type="SAM" id="Coils"/>
    </source>
</evidence>
<dbReference type="GO" id="GO:0005634">
    <property type="term" value="C:nucleus"/>
    <property type="evidence" value="ECO:0007669"/>
    <property type="project" value="TreeGrafter"/>
</dbReference>
<feature type="region of interest" description="Disordered" evidence="2">
    <location>
        <begin position="1"/>
        <end position="76"/>
    </location>
</feature>
<gene>
    <name evidence="3" type="ORF">MAM1_0290c09307</name>
</gene>
<dbReference type="GO" id="GO:0003677">
    <property type="term" value="F:DNA binding"/>
    <property type="evidence" value="ECO:0007669"/>
    <property type="project" value="TreeGrafter"/>
</dbReference>
<dbReference type="STRING" id="91626.A0A0C9LX73"/>
<feature type="region of interest" description="Disordered" evidence="2">
    <location>
        <begin position="353"/>
        <end position="379"/>
    </location>
</feature>
<accession>A0A0C9LX73</accession>
<protein>
    <recommendedName>
        <fullName evidence="5">AAA+ ATPase domain-containing protein</fullName>
    </recommendedName>
</protein>
<feature type="compositionally biased region" description="Low complexity" evidence="2">
    <location>
        <begin position="60"/>
        <end position="72"/>
    </location>
</feature>
<dbReference type="SUPFAM" id="SSF52540">
    <property type="entry name" value="P-loop containing nucleoside triphosphate hydrolases"/>
    <property type="match status" value="1"/>
</dbReference>
<evidence type="ECO:0000313" key="4">
    <source>
        <dbReference type="Proteomes" id="UP000053815"/>
    </source>
</evidence>
<evidence type="ECO:0000256" key="2">
    <source>
        <dbReference type="SAM" id="MobiDB-lite"/>
    </source>
</evidence>
<dbReference type="PANTHER" id="PTHR23389:SF21">
    <property type="entry name" value="ATPASE FAMILY AAA DOMAIN-CONTAINING PROTEIN 5"/>
    <property type="match status" value="1"/>
</dbReference>
<reference evidence="3" key="1">
    <citation type="submission" date="2014-09" db="EMBL/GenBank/DDBJ databases">
        <title>Draft genome sequence of an oleaginous Mucoromycotina fungus Mucor ambiguus NBRC6742.</title>
        <authorList>
            <person name="Takeda I."/>
            <person name="Yamane N."/>
            <person name="Morita T."/>
            <person name="Tamano K."/>
            <person name="Machida M."/>
            <person name="Baker S."/>
            <person name="Koike H."/>
        </authorList>
    </citation>
    <scope>NUCLEOTIDE SEQUENCE</scope>
    <source>
        <strain evidence="3">NBRC 6742</strain>
    </source>
</reference>
<keyword evidence="4" id="KW-1185">Reference proteome</keyword>
<dbReference type="Proteomes" id="UP000053815">
    <property type="component" value="Unassembled WGS sequence"/>
</dbReference>
<dbReference type="Gene3D" id="3.40.50.300">
    <property type="entry name" value="P-loop containing nucleotide triphosphate hydrolases"/>
    <property type="match status" value="1"/>
</dbReference>
<organism evidence="3">
    <name type="scientific">Mucor ambiguus</name>
    <dbReference type="NCBI Taxonomy" id="91626"/>
    <lineage>
        <taxon>Eukaryota</taxon>
        <taxon>Fungi</taxon>
        <taxon>Fungi incertae sedis</taxon>
        <taxon>Mucoromycota</taxon>
        <taxon>Mucoromycotina</taxon>
        <taxon>Mucoromycetes</taxon>
        <taxon>Mucorales</taxon>
        <taxon>Mucorineae</taxon>
        <taxon>Mucoraceae</taxon>
        <taxon>Mucor</taxon>
    </lineage>
</organism>
<feature type="compositionally biased region" description="Basic residues" evidence="2">
    <location>
        <begin position="40"/>
        <end position="51"/>
    </location>
</feature>
<evidence type="ECO:0008006" key="5">
    <source>
        <dbReference type="Google" id="ProtNLM"/>
    </source>
</evidence>
<dbReference type="EMBL" id="DF836579">
    <property type="protein sequence ID" value="GAN09775.1"/>
    <property type="molecule type" value="Genomic_DNA"/>
</dbReference>
<dbReference type="AlphaFoldDB" id="A0A0C9LX73"/>
<evidence type="ECO:0000313" key="3">
    <source>
        <dbReference type="EMBL" id="GAN09775.1"/>
    </source>
</evidence>